<dbReference type="InterPro" id="IPR036259">
    <property type="entry name" value="MFS_trans_sf"/>
</dbReference>
<dbReference type="EMBL" id="CAJEWN010001968">
    <property type="protein sequence ID" value="CAD2201180.1"/>
    <property type="molecule type" value="Genomic_DNA"/>
</dbReference>
<evidence type="ECO:0000256" key="1">
    <source>
        <dbReference type="SAM" id="Phobius"/>
    </source>
</evidence>
<keyword evidence="1" id="KW-0472">Membrane</keyword>
<dbReference type="InterPro" id="IPR011701">
    <property type="entry name" value="MFS"/>
</dbReference>
<organism evidence="2 3">
    <name type="scientific">Meloidogyne enterolobii</name>
    <name type="common">Root-knot nematode worm</name>
    <name type="synonym">Meloidogyne mayaguensis</name>
    <dbReference type="NCBI Taxonomy" id="390850"/>
    <lineage>
        <taxon>Eukaryota</taxon>
        <taxon>Metazoa</taxon>
        <taxon>Ecdysozoa</taxon>
        <taxon>Nematoda</taxon>
        <taxon>Chromadorea</taxon>
        <taxon>Rhabditida</taxon>
        <taxon>Tylenchina</taxon>
        <taxon>Tylenchomorpha</taxon>
        <taxon>Tylenchoidea</taxon>
        <taxon>Meloidogynidae</taxon>
        <taxon>Meloidogyninae</taxon>
        <taxon>Meloidogyne</taxon>
    </lineage>
</organism>
<sequence length="142" mass="15931">MASIVSRHLTASDKGRVFGICLAGSHFGSIVAGGIGSLLIDLFGWRSLFHFVVCFLFNLMGDFYNLFILGMISFIWYLFFERLTDSVLSGRRARVVFDSGGNAMQDESLIESDHFIKKKPSKGVIVATAVPWSKLFRHPSFW</sequence>
<dbReference type="SUPFAM" id="SSF103473">
    <property type="entry name" value="MFS general substrate transporter"/>
    <property type="match status" value="1"/>
</dbReference>
<dbReference type="AlphaFoldDB" id="A0A6V7XPD1"/>
<name>A0A6V7XPD1_MELEN</name>
<keyword evidence="1" id="KW-0812">Transmembrane</keyword>
<feature type="transmembrane region" description="Helical" evidence="1">
    <location>
        <begin position="63"/>
        <end position="80"/>
    </location>
</feature>
<keyword evidence="1" id="KW-1133">Transmembrane helix</keyword>
<comment type="caution">
    <text evidence="2">The sequence shown here is derived from an EMBL/GenBank/DDBJ whole genome shotgun (WGS) entry which is preliminary data.</text>
</comment>
<evidence type="ECO:0000313" key="2">
    <source>
        <dbReference type="EMBL" id="CAD2201180.1"/>
    </source>
</evidence>
<accession>A0A6V7XPD1</accession>
<dbReference type="Gene3D" id="1.20.1250.20">
    <property type="entry name" value="MFS general substrate transporter like domains"/>
    <property type="match status" value="1"/>
</dbReference>
<protein>
    <submittedName>
        <fullName evidence="2">Uncharacterized protein</fullName>
    </submittedName>
</protein>
<feature type="transmembrane region" description="Helical" evidence="1">
    <location>
        <begin position="17"/>
        <end position="43"/>
    </location>
</feature>
<dbReference type="GO" id="GO:0022857">
    <property type="term" value="F:transmembrane transporter activity"/>
    <property type="evidence" value="ECO:0007669"/>
    <property type="project" value="InterPro"/>
</dbReference>
<gene>
    <name evidence="2" type="ORF">MENT_LOCUS54710</name>
</gene>
<proteinExistence type="predicted"/>
<dbReference type="Proteomes" id="UP000580250">
    <property type="component" value="Unassembled WGS sequence"/>
</dbReference>
<reference evidence="2 3" key="1">
    <citation type="submission" date="2020-08" db="EMBL/GenBank/DDBJ databases">
        <authorList>
            <person name="Koutsovoulos G."/>
            <person name="Danchin GJ E."/>
        </authorList>
    </citation>
    <scope>NUCLEOTIDE SEQUENCE [LARGE SCALE GENOMIC DNA]</scope>
</reference>
<dbReference type="OrthoDB" id="2985014at2759"/>
<dbReference type="Pfam" id="PF07690">
    <property type="entry name" value="MFS_1"/>
    <property type="match status" value="1"/>
</dbReference>
<evidence type="ECO:0000313" key="3">
    <source>
        <dbReference type="Proteomes" id="UP000580250"/>
    </source>
</evidence>